<dbReference type="InterPro" id="IPR012722">
    <property type="entry name" value="Chap_CCT_zeta"/>
</dbReference>
<dbReference type="FunFam" id="3.30.260.10:FF:000017">
    <property type="entry name" value="T-complex protein 1 subunit zeta"/>
    <property type="match status" value="1"/>
</dbReference>
<keyword evidence="11" id="KW-1185">Reference proteome</keyword>
<keyword evidence="3" id="KW-0963">Cytoplasm</keyword>
<name>A0A319D2S3_9EURO</name>
<protein>
    <recommendedName>
        <fullName evidence="7">T-complex protein 1 subunit zeta</fullName>
    </recommendedName>
    <alternativeName>
        <fullName evidence="8">CCT-zeta</fullName>
    </alternativeName>
</protein>
<dbReference type="STRING" id="1448320.A0A319D2S3"/>
<evidence type="ECO:0000313" key="10">
    <source>
        <dbReference type="EMBL" id="PYH91544.1"/>
    </source>
</evidence>
<dbReference type="InterPro" id="IPR017998">
    <property type="entry name" value="Chaperone_TCP-1"/>
</dbReference>
<dbReference type="InterPro" id="IPR002423">
    <property type="entry name" value="Cpn60/GroEL/TCP-1"/>
</dbReference>
<dbReference type="GO" id="GO:0016887">
    <property type="term" value="F:ATP hydrolysis activity"/>
    <property type="evidence" value="ECO:0007669"/>
    <property type="project" value="InterPro"/>
</dbReference>
<evidence type="ECO:0000256" key="7">
    <source>
        <dbReference type="ARBA" id="ARBA00039582"/>
    </source>
</evidence>
<accession>A0A319D2S3</accession>
<evidence type="ECO:0000256" key="9">
    <source>
        <dbReference type="RuleBase" id="RU004187"/>
    </source>
</evidence>
<evidence type="ECO:0000256" key="8">
    <source>
        <dbReference type="ARBA" id="ARBA00044261"/>
    </source>
</evidence>
<proteinExistence type="inferred from homology"/>
<evidence type="ECO:0000256" key="1">
    <source>
        <dbReference type="ARBA" id="ARBA00004496"/>
    </source>
</evidence>
<organism evidence="10 11">
    <name type="scientific">Aspergillus ellipticus CBS 707.79</name>
    <dbReference type="NCBI Taxonomy" id="1448320"/>
    <lineage>
        <taxon>Eukaryota</taxon>
        <taxon>Fungi</taxon>
        <taxon>Dikarya</taxon>
        <taxon>Ascomycota</taxon>
        <taxon>Pezizomycotina</taxon>
        <taxon>Eurotiomycetes</taxon>
        <taxon>Eurotiomycetidae</taxon>
        <taxon>Eurotiales</taxon>
        <taxon>Aspergillaceae</taxon>
        <taxon>Aspergillus</taxon>
        <taxon>Aspergillus subgen. Circumdati</taxon>
    </lineage>
</organism>
<dbReference type="SUPFAM" id="SSF54849">
    <property type="entry name" value="GroEL-intermediate domain like"/>
    <property type="match status" value="1"/>
</dbReference>
<keyword evidence="6 9" id="KW-0143">Chaperone</keyword>
<dbReference type="InterPro" id="IPR027409">
    <property type="entry name" value="GroEL-like_apical_dom_sf"/>
</dbReference>
<dbReference type="Gene3D" id="3.30.260.10">
    <property type="entry name" value="TCP-1-like chaperonin intermediate domain"/>
    <property type="match status" value="1"/>
</dbReference>
<dbReference type="PROSITE" id="PS00750">
    <property type="entry name" value="TCP1_1"/>
    <property type="match status" value="1"/>
</dbReference>
<dbReference type="NCBIfam" id="TIGR02347">
    <property type="entry name" value="chap_CCT_zeta"/>
    <property type="match status" value="1"/>
</dbReference>
<dbReference type="PROSITE" id="PS00995">
    <property type="entry name" value="TCP1_3"/>
    <property type="match status" value="1"/>
</dbReference>
<evidence type="ECO:0000256" key="4">
    <source>
        <dbReference type="ARBA" id="ARBA00022741"/>
    </source>
</evidence>
<reference evidence="10 11" key="1">
    <citation type="submission" date="2018-02" db="EMBL/GenBank/DDBJ databases">
        <title>The genomes of Aspergillus section Nigri reveals drivers in fungal speciation.</title>
        <authorList>
            <consortium name="DOE Joint Genome Institute"/>
            <person name="Vesth T.C."/>
            <person name="Nybo J."/>
            <person name="Theobald S."/>
            <person name="Brandl J."/>
            <person name="Frisvad J.C."/>
            <person name="Nielsen K.F."/>
            <person name="Lyhne E.K."/>
            <person name="Kogle M.E."/>
            <person name="Kuo A."/>
            <person name="Riley R."/>
            <person name="Clum A."/>
            <person name="Nolan M."/>
            <person name="Lipzen A."/>
            <person name="Salamov A."/>
            <person name="Henrissat B."/>
            <person name="Wiebenga A."/>
            <person name="De vries R.P."/>
            <person name="Grigoriev I.V."/>
            <person name="Mortensen U.H."/>
            <person name="Andersen M.R."/>
            <person name="Baker S.E."/>
        </authorList>
    </citation>
    <scope>NUCLEOTIDE SEQUENCE [LARGE SCALE GENOMIC DNA]</scope>
    <source>
        <strain evidence="10 11">CBS 707.79</strain>
    </source>
</reference>
<evidence type="ECO:0000313" key="11">
    <source>
        <dbReference type="Proteomes" id="UP000247810"/>
    </source>
</evidence>
<dbReference type="CDD" id="cd03342">
    <property type="entry name" value="TCP1_zeta"/>
    <property type="match status" value="1"/>
</dbReference>
<evidence type="ECO:0000256" key="6">
    <source>
        <dbReference type="ARBA" id="ARBA00023186"/>
    </source>
</evidence>
<dbReference type="InterPro" id="IPR027413">
    <property type="entry name" value="GROEL-like_equatorial_sf"/>
</dbReference>
<dbReference type="InterPro" id="IPR027410">
    <property type="entry name" value="TCP-1-like_intermed_sf"/>
</dbReference>
<dbReference type="FunFam" id="1.10.560.10:FF:000058">
    <property type="entry name" value="T-complex protein 1 subunit zeta"/>
    <property type="match status" value="1"/>
</dbReference>
<dbReference type="SUPFAM" id="SSF52029">
    <property type="entry name" value="GroEL apical domain-like"/>
    <property type="match status" value="1"/>
</dbReference>
<dbReference type="Gene3D" id="3.50.7.10">
    <property type="entry name" value="GroEL"/>
    <property type="match status" value="1"/>
</dbReference>
<evidence type="ECO:0000256" key="2">
    <source>
        <dbReference type="ARBA" id="ARBA00008020"/>
    </source>
</evidence>
<dbReference type="Gene3D" id="1.10.560.10">
    <property type="entry name" value="GroEL-like equatorial domain"/>
    <property type="match status" value="1"/>
</dbReference>
<dbReference type="PANTHER" id="PTHR11353">
    <property type="entry name" value="CHAPERONIN"/>
    <property type="match status" value="1"/>
</dbReference>
<dbReference type="PRINTS" id="PR00304">
    <property type="entry name" value="TCOMPLEXTCP1"/>
</dbReference>
<dbReference type="GO" id="GO:0140662">
    <property type="term" value="F:ATP-dependent protein folding chaperone"/>
    <property type="evidence" value="ECO:0007669"/>
    <property type="project" value="InterPro"/>
</dbReference>
<dbReference type="Proteomes" id="UP000247810">
    <property type="component" value="Unassembled WGS sequence"/>
</dbReference>
<keyword evidence="5 9" id="KW-0067">ATP-binding</keyword>
<keyword evidence="4 9" id="KW-0547">Nucleotide-binding</keyword>
<comment type="subcellular location">
    <subcellularLocation>
        <location evidence="1">Cytoplasm</location>
    </subcellularLocation>
</comment>
<gene>
    <name evidence="10" type="ORF">BO71DRAFT_432773</name>
</gene>
<dbReference type="PROSITE" id="PS00751">
    <property type="entry name" value="TCP1_2"/>
    <property type="match status" value="1"/>
</dbReference>
<evidence type="ECO:0000256" key="3">
    <source>
        <dbReference type="ARBA" id="ARBA00022490"/>
    </source>
</evidence>
<dbReference type="Pfam" id="PF00118">
    <property type="entry name" value="Cpn60_TCP1"/>
    <property type="match status" value="1"/>
</dbReference>
<dbReference type="InterPro" id="IPR002194">
    <property type="entry name" value="Chaperonin_TCP-1_CS"/>
</dbReference>
<dbReference type="EMBL" id="KZ825942">
    <property type="protein sequence ID" value="PYH91544.1"/>
    <property type="molecule type" value="Genomic_DNA"/>
</dbReference>
<dbReference type="VEuPathDB" id="FungiDB:BO71DRAFT_432773"/>
<dbReference type="AlphaFoldDB" id="A0A319D2S3"/>
<dbReference type="FunFam" id="3.50.7.10:FF:000004">
    <property type="entry name" value="T-complex protein 1 subunit zeta"/>
    <property type="match status" value="1"/>
</dbReference>
<sequence length="540" mass="58684">MSATQLLNPKAESRRRTEALKVNISAGEGLQDVLKSNLGPSGTLKMLVDGAGGIKLTKDGNVLLREMQIQNPTAVMIARAATAQDDITGDGTTSVVLLVGELLKQAERHISEGLHPRVITDGYEIAKNEALKFLEKFKLDRTIDRELLLSVARTSLSTKLNSALAEKLTPDIVDAVLAIHRAPEKPDLHMVEIMTMQHRTSADTRLIRGLALDHGARHPDMPKRVENAFILTLNVSLEYEKSEINSGFYYSSAEQRDKLVESERKFVDAKLQKIVELKKQVCGTDPKKSFVVINQKGIDPLSLDVLVKNGILALRRAKRRNMERLQLICGGTAQNSVEDLTPDVLGWAGLVYEHQLGEEKFTFVEEVKDPKSVTLLIKGPNQHTIAQVKDAVRDGLRSVYNTIVDGCVVPGAGAFQVACAAHLSSEAVRKTVKGKAKWGVSAFADALLIIPKTLAANSGHDIQDSLAVLQDEGAEGNIVGLDLNTGEPMDPVQEGVFDSFRVLRNCIASSSGIASNLLLCDELLKARQMGKQGGPGGMEE</sequence>
<dbReference type="GO" id="GO:0051082">
    <property type="term" value="F:unfolded protein binding"/>
    <property type="evidence" value="ECO:0007669"/>
    <property type="project" value="InterPro"/>
</dbReference>
<dbReference type="OrthoDB" id="10052040at2759"/>
<comment type="similarity">
    <text evidence="2 9">Belongs to the TCP-1 chaperonin family.</text>
</comment>
<dbReference type="GO" id="GO:0005832">
    <property type="term" value="C:chaperonin-containing T-complex"/>
    <property type="evidence" value="ECO:0007669"/>
    <property type="project" value="UniProtKB-ARBA"/>
</dbReference>
<dbReference type="GO" id="GO:0005524">
    <property type="term" value="F:ATP binding"/>
    <property type="evidence" value="ECO:0007669"/>
    <property type="project" value="UniProtKB-KW"/>
</dbReference>
<dbReference type="SUPFAM" id="SSF48592">
    <property type="entry name" value="GroEL equatorial domain-like"/>
    <property type="match status" value="1"/>
</dbReference>
<evidence type="ECO:0000256" key="5">
    <source>
        <dbReference type="ARBA" id="ARBA00022840"/>
    </source>
</evidence>